<sequence length="61" mass="7357">MSNSIRISENAFKKMTAIQFQRTMLNKSRPTMTGLIDELLEYKYPEQRFNDFRPVSNWRIL</sequence>
<organism evidence="1">
    <name type="scientific">marine sediment metagenome</name>
    <dbReference type="NCBI Taxonomy" id="412755"/>
    <lineage>
        <taxon>unclassified sequences</taxon>
        <taxon>metagenomes</taxon>
        <taxon>ecological metagenomes</taxon>
    </lineage>
</organism>
<accession>X1JHB8</accession>
<comment type="caution">
    <text evidence="1">The sequence shown here is derived from an EMBL/GenBank/DDBJ whole genome shotgun (WGS) entry which is preliminary data.</text>
</comment>
<dbReference type="EMBL" id="BARU01044749">
    <property type="protein sequence ID" value="GAH80910.1"/>
    <property type="molecule type" value="Genomic_DNA"/>
</dbReference>
<reference evidence="1" key="1">
    <citation type="journal article" date="2014" name="Front. Microbiol.">
        <title>High frequency of phylogenetically diverse reductive dehalogenase-homologous genes in deep subseafloor sedimentary metagenomes.</title>
        <authorList>
            <person name="Kawai M."/>
            <person name="Futagami T."/>
            <person name="Toyoda A."/>
            <person name="Takaki Y."/>
            <person name="Nishi S."/>
            <person name="Hori S."/>
            <person name="Arai W."/>
            <person name="Tsubouchi T."/>
            <person name="Morono Y."/>
            <person name="Uchiyama I."/>
            <person name="Ito T."/>
            <person name="Fujiyama A."/>
            <person name="Inagaki F."/>
            <person name="Takami H."/>
        </authorList>
    </citation>
    <scope>NUCLEOTIDE SEQUENCE</scope>
    <source>
        <strain evidence="1">Expedition CK06-06</strain>
    </source>
</reference>
<evidence type="ECO:0000313" key="1">
    <source>
        <dbReference type="EMBL" id="GAH80910.1"/>
    </source>
</evidence>
<protein>
    <submittedName>
        <fullName evidence="1">Uncharacterized protein</fullName>
    </submittedName>
</protein>
<gene>
    <name evidence="1" type="ORF">S03H2_68143</name>
</gene>
<name>X1JHB8_9ZZZZ</name>
<proteinExistence type="predicted"/>
<dbReference type="AlphaFoldDB" id="X1JHB8"/>